<evidence type="ECO:0000256" key="4">
    <source>
        <dbReference type="SAM" id="Phobius"/>
    </source>
</evidence>
<evidence type="ECO:0000256" key="2">
    <source>
        <dbReference type="ARBA" id="ARBA00022679"/>
    </source>
</evidence>
<keyword evidence="4" id="KW-1133">Transmembrane helix</keyword>
<organism evidence="5 6">
    <name type="scientific">Heyndrickxia coagulans 36D1</name>
    <dbReference type="NCBI Taxonomy" id="345219"/>
    <lineage>
        <taxon>Bacteria</taxon>
        <taxon>Bacillati</taxon>
        <taxon>Bacillota</taxon>
        <taxon>Bacilli</taxon>
        <taxon>Bacillales</taxon>
        <taxon>Bacillaceae</taxon>
        <taxon>Heyndrickxia</taxon>
    </lineage>
</organism>
<sequence length="194" mass="22453">MKLVPITQVDRRVIEDFTCLFPKYEKHQQQLKKDHEEIDEYLKEKALKNHLNNLVRTHLLLNETENKVIGFFSLFNDSCFISNKKEKSLKFKQFEINRGEGITDLPAIHLHKFAIHQSYQGKSFGGMKFSDYLLSCVFDTVVAVTTLSGCMLIILEATDNAFAYYQHRGFKVLNKKSGNTLPLMIFKVNDIPNC</sequence>
<dbReference type="HOGENOM" id="CLU_101288_2_2_9"/>
<dbReference type="RefSeq" id="WP_014097133.1">
    <property type="nucleotide sequence ID" value="NC_016023.1"/>
</dbReference>
<dbReference type="eggNOG" id="COG0454">
    <property type="taxonomic scope" value="Bacteria"/>
</dbReference>
<dbReference type="Gene3D" id="3.40.630.30">
    <property type="match status" value="1"/>
</dbReference>
<protein>
    <recommendedName>
        <fullName evidence="7">N-acetyltransferase domain-containing protein</fullName>
    </recommendedName>
</protein>
<evidence type="ECO:0000256" key="3">
    <source>
        <dbReference type="ARBA" id="ARBA00023315"/>
    </source>
</evidence>
<evidence type="ECO:0000256" key="1">
    <source>
        <dbReference type="ARBA" id="ARBA00022649"/>
    </source>
</evidence>
<evidence type="ECO:0000313" key="6">
    <source>
        <dbReference type="Proteomes" id="UP000009283"/>
    </source>
</evidence>
<dbReference type="OrthoDB" id="2973116at2"/>
<keyword evidence="1" id="KW-1277">Toxin-antitoxin system</keyword>
<name>G2TK48_HEYCO</name>
<reference evidence="5 6" key="1">
    <citation type="journal article" date="2011" name="Stand. Genomic Sci.">
        <title>Complete Genome Sequence of a thermotolerant sporogenic lactic acid bacterium, Bacillus coagulans strain 36D1.</title>
        <authorList>
            <person name="Rhee M.S."/>
            <person name="Moritz B.E."/>
            <person name="Xie G."/>
            <person name="Glavina Del Rio T."/>
            <person name="Dalin E."/>
            <person name="Tice H."/>
            <person name="Bruce D."/>
            <person name="Goodwin L."/>
            <person name="Chertkov O."/>
            <person name="Brettin T."/>
            <person name="Han C."/>
            <person name="Detter C."/>
            <person name="Pitluck S."/>
            <person name="Land M.L."/>
            <person name="Patel M."/>
            <person name="Ou M."/>
            <person name="Harbrucker R."/>
            <person name="Ingram L.O."/>
            <person name="Shanmugam K.T."/>
        </authorList>
    </citation>
    <scope>NUCLEOTIDE SEQUENCE [LARGE SCALE GENOMIC DNA]</scope>
    <source>
        <strain evidence="5 6">36D1</strain>
    </source>
</reference>
<keyword evidence="4" id="KW-0472">Membrane</keyword>
<keyword evidence="3" id="KW-0012">Acyltransferase</keyword>
<dbReference type="GO" id="GO:0016746">
    <property type="term" value="F:acyltransferase activity"/>
    <property type="evidence" value="ECO:0007669"/>
    <property type="project" value="UniProtKB-KW"/>
</dbReference>
<dbReference type="Proteomes" id="UP000009283">
    <property type="component" value="Chromosome"/>
</dbReference>
<proteinExistence type="predicted"/>
<dbReference type="PANTHER" id="PTHR36449">
    <property type="entry name" value="ACETYLTRANSFERASE-RELATED"/>
    <property type="match status" value="1"/>
</dbReference>
<dbReference type="PANTHER" id="PTHR36449:SF1">
    <property type="entry name" value="ACETYLTRANSFERASE"/>
    <property type="match status" value="1"/>
</dbReference>
<keyword evidence="4" id="KW-0812">Transmembrane</keyword>
<dbReference type="AlphaFoldDB" id="G2TK48"/>
<gene>
    <name evidence="5" type="ORF">Bcoa_1862</name>
</gene>
<keyword evidence="2" id="KW-0808">Transferase</keyword>
<dbReference type="EMBL" id="CP003056">
    <property type="protein sequence ID" value="AEP01049.1"/>
    <property type="molecule type" value="Genomic_DNA"/>
</dbReference>
<dbReference type="SUPFAM" id="SSF55729">
    <property type="entry name" value="Acyl-CoA N-acyltransferases (Nat)"/>
    <property type="match status" value="1"/>
</dbReference>
<accession>G2TK48</accession>
<evidence type="ECO:0000313" key="5">
    <source>
        <dbReference type="EMBL" id="AEP01049.1"/>
    </source>
</evidence>
<evidence type="ECO:0008006" key="7">
    <source>
        <dbReference type="Google" id="ProtNLM"/>
    </source>
</evidence>
<feature type="transmembrane region" description="Helical" evidence="4">
    <location>
        <begin position="132"/>
        <end position="155"/>
    </location>
</feature>
<dbReference type="KEGG" id="bag:Bcoa_1862"/>
<dbReference type="InterPro" id="IPR016181">
    <property type="entry name" value="Acyl_CoA_acyltransferase"/>
</dbReference>